<evidence type="ECO:0000256" key="2">
    <source>
        <dbReference type="SAM" id="Phobius"/>
    </source>
</evidence>
<reference evidence="4 5" key="1">
    <citation type="submission" date="2019-01" db="EMBL/GenBank/DDBJ databases">
        <title>Complete sequence and annotation of the Mycoplasma phocirhinis strain 852T genome.</title>
        <authorList>
            <person name="Frasca S.Jr."/>
            <person name="Kutish G.F."/>
            <person name="Castellanos Gell J."/>
            <person name="Michaels D.L."/>
            <person name="Brown D.R."/>
        </authorList>
    </citation>
    <scope>NUCLEOTIDE SEQUENCE [LARGE SCALE GENOMIC DNA]</scope>
    <source>
        <strain evidence="4 5">852</strain>
    </source>
</reference>
<evidence type="ECO:0000313" key="5">
    <source>
        <dbReference type="Proteomes" id="UP000289326"/>
    </source>
</evidence>
<keyword evidence="2" id="KW-0812">Transmembrane</keyword>
<dbReference type="KEGG" id="mphi:EG856_01720"/>
<organism evidence="4 5">
    <name type="scientific">Mycoplasmopsis phocirhinis</name>
    <dbReference type="NCBI Taxonomy" id="142650"/>
    <lineage>
        <taxon>Bacteria</taxon>
        <taxon>Bacillati</taxon>
        <taxon>Mycoplasmatota</taxon>
        <taxon>Mycoplasmoidales</taxon>
        <taxon>Metamycoplasmataceae</taxon>
        <taxon>Mycoplasmopsis</taxon>
    </lineage>
</organism>
<proteinExistence type="predicted"/>
<keyword evidence="5" id="KW-1185">Reference proteome</keyword>
<feature type="transmembrane region" description="Helical" evidence="2">
    <location>
        <begin position="447"/>
        <end position="471"/>
    </location>
</feature>
<keyword evidence="2" id="KW-0472">Membrane</keyword>
<evidence type="ECO:0000256" key="3">
    <source>
        <dbReference type="SAM" id="SignalP"/>
    </source>
</evidence>
<gene>
    <name evidence="4" type="ORF">EG856_01720</name>
</gene>
<evidence type="ECO:0008006" key="6">
    <source>
        <dbReference type="Google" id="ProtNLM"/>
    </source>
</evidence>
<dbReference type="EMBL" id="CP034841">
    <property type="protein sequence ID" value="QBF34635.1"/>
    <property type="molecule type" value="Genomic_DNA"/>
</dbReference>
<feature type="region of interest" description="Disordered" evidence="1">
    <location>
        <begin position="413"/>
        <end position="437"/>
    </location>
</feature>
<dbReference type="AlphaFoldDB" id="A0A4P6MLY7"/>
<dbReference type="Proteomes" id="UP000289326">
    <property type="component" value="Chromosome"/>
</dbReference>
<sequence length="485" mass="56430">MKKIILSCLTFSSILALPSIAISTKLENNSNAKKTEYELYKAKYINIAKSLKLRLIDQLGNQDYTFDDKSPEQLGDTIINSIQEFFAAIEQQVKLQLGANYDLNDNSLWEKFIQTNAYIENQLDSQIKNYVAIVARLLVQNNPAIVLKQGFNLDLFKNISFRDFGVEQINNYFIDKKQPVLDKYFTKSIINSDFIKDDQKIFKSYRYQIKSNDDEVELKNFIQKHKLDQNQKDNGGVFENFELSLWIDRFAEFETKINEIQIQLSQSTQIFDSTKDIAQLQKYNEDFAQKLTDSKSILAKIKPASLNAKKPFYNLLNDLANKININNINLLKQKNKVLFNEFKTNFDLLNKQQQNLITNSVEFNEINKLKDLESNDEKIYLMFSVEEFLNYAALVSKLTNAVKTLSNQINNETKIENNEQNNDSNKQNSSQNISEQQSNKQVAKNKFNIYVFVLLSSTVVVLWIILLFIFIKRQIKQRKVESNKN</sequence>
<name>A0A4P6MLY7_9BACT</name>
<feature type="signal peptide" evidence="3">
    <location>
        <begin position="1"/>
        <end position="21"/>
    </location>
</feature>
<accession>A0A4P6MLY7</accession>
<feature type="chain" id="PRO_5020376828" description="Transmembrane protein" evidence="3">
    <location>
        <begin position="22"/>
        <end position="485"/>
    </location>
</feature>
<dbReference type="RefSeq" id="WP_130429412.1">
    <property type="nucleotide sequence ID" value="NZ_CP034841.1"/>
</dbReference>
<evidence type="ECO:0000313" key="4">
    <source>
        <dbReference type="EMBL" id="QBF34635.1"/>
    </source>
</evidence>
<feature type="compositionally biased region" description="Low complexity" evidence="1">
    <location>
        <begin position="418"/>
        <end position="437"/>
    </location>
</feature>
<protein>
    <recommendedName>
        <fullName evidence="6">Transmembrane protein</fullName>
    </recommendedName>
</protein>
<evidence type="ECO:0000256" key="1">
    <source>
        <dbReference type="SAM" id="MobiDB-lite"/>
    </source>
</evidence>
<keyword evidence="2" id="KW-1133">Transmembrane helix</keyword>
<keyword evidence="3" id="KW-0732">Signal</keyword>